<feature type="compositionally biased region" description="Basic residues" evidence="1">
    <location>
        <begin position="698"/>
        <end position="714"/>
    </location>
</feature>
<proteinExistence type="predicted"/>
<keyword evidence="4" id="KW-1185">Reference proteome</keyword>
<evidence type="ECO:0000256" key="1">
    <source>
        <dbReference type="SAM" id="MobiDB-lite"/>
    </source>
</evidence>
<protein>
    <recommendedName>
        <fullName evidence="2">CUE domain-containing protein</fullName>
    </recommendedName>
</protein>
<feature type="compositionally biased region" description="Acidic residues" evidence="1">
    <location>
        <begin position="551"/>
        <end position="561"/>
    </location>
</feature>
<dbReference type="PANTHER" id="PTHR21494:SF0">
    <property type="entry name" value="ACTIVATING SIGNAL COINTEGRATOR 1 COMPLEX SUBUNIT 2"/>
    <property type="match status" value="1"/>
</dbReference>
<dbReference type="OrthoDB" id="5577209at2759"/>
<evidence type="ECO:0000313" key="3">
    <source>
        <dbReference type="EMBL" id="TDL22691.1"/>
    </source>
</evidence>
<accession>A0A4Y7Q5U3</accession>
<organism evidence="3 4">
    <name type="scientific">Rickenella mellea</name>
    <dbReference type="NCBI Taxonomy" id="50990"/>
    <lineage>
        <taxon>Eukaryota</taxon>
        <taxon>Fungi</taxon>
        <taxon>Dikarya</taxon>
        <taxon>Basidiomycota</taxon>
        <taxon>Agaricomycotina</taxon>
        <taxon>Agaricomycetes</taxon>
        <taxon>Hymenochaetales</taxon>
        <taxon>Rickenellaceae</taxon>
        <taxon>Rickenella</taxon>
    </lineage>
</organism>
<dbReference type="InterPro" id="IPR009060">
    <property type="entry name" value="UBA-like_sf"/>
</dbReference>
<dbReference type="EMBL" id="ML170173">
    <property type="protein sequence ID" value="TDL22691.1"/>
    <property type="molecule type" value="Genomic_DNA"/>
</dbReference>
<gene>
    <name evidence="3" type="ORF">BD410DRAFT_193462</name>
</gene>
<dbReference type="VEuPathDB" id="FungiDB:BD410DRAFT_193462"/>
<dbReference type="SUPFAM" id="SSF46934">
    <property type="entry name" value="UBA-like"/>
    <property type="match status" value="1"/>
</dbReference>
<dbReference type="InterPro" id="IPR041800">
    <property type="entry name" value="ASCC2_CUE"/>
</dbReference>
<name>A0A4Y7Q5U3_9AGAM</name>
<reference evidence="3 4" key="1">
    <citation type="submission" date="2018-06" db="EMBL/GenBank/DDBJ databases">
        <title>A transcriptomic atlas of mushroom development highlights an independent origin of complex multicellularity.</title>
        <authorList>
            <consortium name="DOE Joint Genome Institute"/>
            <person name="Krizsan K."/>
            <person name="Almasi E."/>
            <person name="Merenyi Z."/>
            <person name="Sahu N."/>
            <person name="Viragh M."/>
            <person name="Koszo T."/>
            <person name="Mondo S."/>
            <person name="Kiss B."/>
            <person name="Balint B."/>
            <person name="Kues U."/>
            <person name="Barry K."/>
            <person name="Hegedus J.C."/>
            <person name="Henrissat B."/>
            <person name="Johnson J."/>
            <person name="Lipzen A."/>
            <person name="Ohm R."/>
            <person name="Nagy I."/>
            <person name="Pangilinan J."/>
            <person name="Yan J."/>
            <person name="Xiong Y."/>
            <person name="Grigoriev I.V."/>
            <person name="Hibbett D.S."/>
            <person name="Nagy L.G."/>
        </authorList>
    </citation>
    <scope>NUCLEOTIDE SEQUENCE [LARGE SCALE GENOMIC DNA]</scope>
    <source>
        <strain evidence="3 4">SZMC22713</strain>
    </source>
</reference>
<evidence type="ECO:0000313" key="4">
    <source>
        <dbReference type="Proteomes" id="UP000294933"/>
    </source>
</evidence>
<feature type="compositionally biased region" description="Basic and acidic residues" evidence="1">
    <location>
        <begin position="685"/>
        <end position="697"/>
    </location>
</feature>
<feature type="region of interest" description="Disordered" evidence="1">
    <location>
        <begin position="526"/>
        <end position="569"/>
    </location>
</feature>
<dbReference type="GO" id="GO:0043130">
    <property type="term" value="F:ubiquitin binding"/>
    <property type="evidence" value="ECO:0007669"/>
    <property type="project" value="InterPro"/>
</dbReference>
<sequence>MAKLTELKSLPSFPSTKTLHSLSPSNYATLIKKISSALEEILSLPNDKLAATSCRDFVSSYAKDGAFEVLSVLVHGGEQGERSRDETIIRKRALTLAERLVTTRNAGGLDLQVMMDLCIVYGPKNSSRMRDVFQNALKSNSTILKELKDHGASAFQRLLDATDSGLHGLRKTTFCLQCLLQCAPPDVVAIFAQSKSFVLALARCYDARLSSIAVSYGGLHLERASTERDSWESQWVSCKVAIIDCFHVILQHILVGVHSGSQIEYAFDLIFALLDLPSPSTNESTPFLNRPLVVDYQHAYHLSDSLAALLANRDDPRLDVLDGTLRSFDNVGSNNSHPEGALKLLLRSSGIARGFDNRGIGKGKAKAKAADVHEEHDPLVDLAVSQVLDLFPDQSPSYIRQLLYLPRYENNPELVISALLEGEAPSPETLGQIGADKIKDQPASGTANATTYEYTKNRLNVFDDEQIDLNSVSIGKRNTDADAVLQDKTFISQMKADILRRAEDFSDDEDEGQTRGHVRTVAFEEELDDDVAGHSSRVSIAGDGERSGESHDEDDEDDAEDANPSPETILELAYIRDPKLFDRDAATRRSKARADLKAQTGWGDEQIEGWRIMLERNPKKDRILAKHEFSGNRAAGLQPHVPVGNAGPSGAGPSRGRGRGRGRGMGRGGRGGGSGGAGGENDGGGDARAKAWKDKNKARQGNHNRKRGHDKKMARAGGAPAL</sequence>
<dbReference type="Gene3D" id="1.10.8.10">
    <property type="entry name" value="DNA helicase RuvA subunit, C-terminal domain"/>
    <property type="match status" value="1"/>
</dbReference>
<dbReference type="InterPro" id="IPR052586">
    <property type="entry name" value="ASCC2"/>
</dbReference>
<dbReference type="CDD" id="cd14364">
    <property type="entry name" value="CUE_ASCC2"/>
    <property type="match status" value="1"/>
</dbReference>
<dbReference type="Proteomes" id="UP000294933">
    <property type="component" value="Unassembled WGS sequence"/>
</dbReference>
<dbReference type="PANTHER" id="PTHR21494">
    <property type="entry name" value="ACTIVATING SIGNAL COINTEGRATOR 1 COMPLEX SUBUNIT 2 ASC-1 COMPLEX SUBUNIT P100"/>
    <property type="match status" value="1"/>
</dbReference>
<feature type="region of interest" description="Disordered" evidence="1">
    <location>
        <begin position="630"/>
        <end position="722"/>
    </location>
</feature>
<feature type="domain" description="CUE" evidence="2">
    <location>
        <begin position="379"/>
        <end position="424"/>
    </location>
</feature>
<dbReference type="PROSITE" id="PS51140">
    <property type="entry name" value="CUE"/>
    <property type="match status" value="1"/>
</dbReference>
<dbReference type="AlphaFoldDB" id="A0A4Y7Q5U3"/>
<evidence type="ECO:0000259" key="2">
    <source>
        <dbReference type="PROSITE" id="PS51140"/>
    </source>
</evidence>
<dbReference type="InterPro" id="IPR003892">
    <property type="entry name" value="CUE"/>
</dbReference>
<feature type="compositionally biased region" description="Gly residues" evidence="1">
    <location>
        <begin position="665"/>
        <end position="684"/>
    </location>
</feature>